<sequence>MKQGYFTQVPDLICVRVPVWLCDFVAAKADTLRDIATRAAVAAKTILRVFMGTSSFAVCLEDISIERAKQKSVFN</sequence>
<evidence type="ECO:0000313" key="1">
    <source>
        <dbReference type="EMBL" id="MBT0666464.1"/>
    </source>
</evidence>
<dbReference type="RefSeq" id="WP_214173234.1">
    <property type="nucleotide sequence ID" value="NZ_JAHCVJ010000012.1"/>
</dbReference>
<accession>A0AAW4L6N7</accession>
<proteinExistence type="predicted"/>
<gene>
    <name evidence="1" type="ORF">KI809_19320</name>
</gene>
<protein>
    <submittedName>
        <fullName evidence="1">Uncharacterized protein</fullName>
    </submittedName>
</protein>
<reference evidence="1 2" key="1">
    <citation type="submission" date="2021-05" db="EMBL/GenBank/DDBJ databases">
        <title>The draft genome of Geobacter pelophilus DSM 12255.</title>
        <authorList>
            <person name="Xu Z."/>
            <person name="Masuda Y."/>
            <person name="Itoh H."/>
            <person name="Senoo K."/>
        </authorList>
    </citation>
    <scope>NUCLEOTIDE SEQUENCE [LARGE SCALE GENOMIC DNA]</scope>
    <source>
        <strain evidence="1 2">DSM 12255</strain>
    </source>
</reference>
<keyword evidence="2" id="KW-1185">Reference proteome</keyword>
<comment type="caution">
    <text evidence="1">The sequence shown here is derived from an EMBL/GenBank/DDBJ whole genome shotgun (WGS) entry which is preliminary data.</text>
</comment>
<organism evidence="1 2">
    <name type="scientific">Geoanaerobacter pelophilus</name>
    <dbReference type="NCBI Taxonomy" id="60036"/>
    <lineage>
        <taxon>Bacteria</taxon>
        <taxon>Pseudomonadati</taxon>
        <taxon>Thermodesulfobacteriota</taxon>
        <taxon>Desulfuromonadia</taxon>
        <taxon>Geobacterales</taxon>
        <taxon>Geobacteraceae</taxon>
        <taxon>Geoanaerobacter</taxon>
    </lineage>
</organism>
<dbReference type="EMBL" id="JAHCVJ010000012">
    <property type="protein sequence ID" value="MBT0666464.1"/>
    <property type="molecule type" value="Genomic_DNA"/>
</dbReference>
<dbReference type="Proteomes" id="UP000811899">
    <property type="component" value="Unassembled WGS sequence"/>
</dbReference>
<dbReference type="AlphaFoldDB" id="A0AAW4L6N7"/>
<evidence type="ECO:0000313" key="2">
    <source>
        <dbReference type="Proteomes" id="UP000811899"/>
    </source>
</evidence>
<name>A0AAW4L6N7_9BACT</name>